<reference evidence="1" key="1">
    <citation type="submission" date="2025-08" db="UniProtKB">
        <authorList>
            <consortium name="Ensembl"/>
        </authorList>
    </citation>
    <scope>IDENTIFICATION</scope>
</reference>
<dbReference type="Ensembl" id="ENSHBUT00000034962.1">
    <property type="protein sequence ID" value="ENSHBUP00000018148.1"/>
    <property type="gene ID" value="ENSHBUG00000020214.1"/>
</dbReference>
<dbReference type="AlphaFoldDB" id="A0A3Q2VZA1"/>
<name>A0A3Q2VZA1_HAPBU</name>
<reference evidence="1" key="2">
    <citation type="submission" date="2025-09" db="UniProtKB">
        <authorList>
            <consortium name="Ensembl"/>
        </authorList>
    </citation>
    <scope>IDENTIFICATION</scope>
</reference>
<protein>
    <submittedName>
        <fullName evidence="1">Uncharacterized protein</fullName>
    </submittedName>
</protein>
<dbReference type="Gene3D" id="6.10.110.10">
    <property type="match status" value="1"/>
</dbReference>
<keyword evidence="2" id="KW-1185">Reference proteome</keyword>
<evidence type="ECO:0000313" key="1">
    <source>
        <dbReference type="Ensembl" id="ENSHBUP00000018148.1"/>
    </source>
</evidence>
<accession>A0A3Q2VZA1</accession>
<dbReference type="InterPro" id="IPR038213">
    <property type="entry name" value="IFI6/IFI27-like_sf"/>
</dbReference>
<dbReference type="Proteomes" id="UP000264840">
    <property type="component" value="Unplaced"/>
</dbReference>
<organism evidence="1 2">
    <name type="scientific">Haplochromis burtoni</name>
    <name type="common">Burton's mouthbrooder</name>
    <name type="synonym">Chromis burtoni</name>
    <dbReference type="NCBI Taxonomy" id="8153"/>
    <lineage>
        <taxon>Eukaryota</taxon>
        <taxon>Metazoa</taxon>
        <taxon>Chordata</taxon>
        <taxon>Craniata</taxon>
        <taxon>Vertebrata</taxon>
        <taxon>Euteleostomi</taxon>
        <taxon>Actinopterygii</taxon>
        <taxon>Neopterygii</taxon>
        <taxon>Teleostei</taxon>
        <taxon>Neoteleostei</taxon>
        <taxon>Acanthomorphata</taxon>
        <taxon>Ovalentaria</taxon>
        <taxon>Cichlomorphae</taxon>
        <taxon>Cichliformes</taxon>
        <taxon>Cichlidae</taxon>
        <taxon>African cichlids</taxon>
        <taxon>Pseudocrenilabrinae</taxon>
        <taxon>Haplochromini</taxon>
        <taxon>Haplochromis</taxon>
    </lineage>
</organism>
<sequence>MACICIALLLVPPKRFTHPVTKCFFLVSGTAVISAPIVLGAVGFTSAGIAAAAPVASGGVAAGSAVAVLHSADLSLGTLGSAPGYKILLYNNFTAHPQFVTIQLMGLS</sequence>
<proteinExistence type="predicted"/>
<evidence type="ECO:0000313" key="2">
    <source>
        <dbReference type="Proteomes" id="UP000264840"/>
    </source>
</evidence>